<proteinExistence type="predicted"/>
<dbReference type="Proteomes" id="UP000008141">
    <property type="component" value="Unassembled WGS sequence"/>
</dbReference>
<dbReference type="EMBL" id="GL433836">
    <property type="protein sequence ID" value="EFN59316.1"/>
    <property type="molecule type" value="Genomic_DNA"/>
</dbReference>
<organism evidence="2">
    <name type="scientific">Chlorella variabilis</name>
    <name type="common">Green alga</name>
    <dbReference type="NCBI Taxonomy" id="554065"/>
    <lineage>
        <taxon>Eukaryota</taxon>
        <taxon>Viridiplantae</taxon>
        <taxon>Chlorophyta</taxon>
        <taxon>core chlorophytes</taxon>
        <taxon>Trebouxiophyceae</taxon>
        <taxon>Chlorellales</taxon>
        <taxon>Chlorellaceae</taxon>
        <taxon>Chlorella clade</taxon>
        <taxon>Chlorella</taxon>
    </lineage>
</organism>
<gene>
    <name evidence="1" type="ORF">CHLNCDRAFT_137693</name>
</gene>
<sequence length="132" mass="14635">MLCVRTLTSVSAVRPSWRRASSSRPRGASVISARAWNSWDQPQLEPPERFQSLFAVSHLPPSDNPLTVYDARDAIEACTGLWGEERQECLSVFGVDAGRVDTFYSTVFSLEMALSQDTDPEEEASHGGLERC</sequence>
<evidence type="ECO:0000313" key="2">
    <source>
        <dbReference type="Proteomes" id="UP000008141"/>
    </source>
</evidence>
<accession>E1Z4A1</accession>
<evidence type="ECO:0000313" key="1">
    <source>
        <dbReference type="EMBL" id="EFN59316.1"/>
    </source>
</evidence>
<dbReference type="KEGG" id="cvr:CHLNCDRAFT_137693"/>
<reference evidence="1 2" key="1">
    <citation type="journal article" date="2010" name="Plant Cell">
        <title>The Chlorella variabilis NC64A genome reveals adaptation to photosymbiosis, coevolution with viruses, and cryptic sex.</title>
        <authorList>
            <person name="Blanc G."/>
            <person name="Duncan G."/>
            <person name="Agarkova I."/>
            <person name="Borodovsky M."/>
            <person name="Gurnon J."/>
            <person name="Kuo A."/>
            <person name="Lindquist E."/>
            <person name="Lucas S."/>
            <person name="Pangilinan J."/>
            <person name="Polle J."/>
            <person name="Salamov A."/>
            <person name="Terry A."/>
            <person name="Yamada T."/>
            <person name="Dunigan D.D."/>
            <person name="Grigoriev I.V."/>
            <person name="Claverie J.M."/>
            <person name="Van Etten J.L."/>
        </authorList>
    </citation>
    <scope>NUCLEOTIDE SEQUENCE [LARGE SCALE GENOMIC DNA]</scope>
    <source>
        <strain evidence="1 2">NC64A</strain>
    </source>
</reference>
<keyword evidence="2" id="KW-1185">Reference proteome</keyword>
<dbReference type="GeneID" id="17358432"/>
<name>E1Z4A1_CHLVA</name>
<dbReference type="InParanoid" id="E1Z4A1"/>
<dbReference type="RefSeq" id="XP_005851418.1">
    <property type="nucleotide sequence ID" value="XM_005851356.1"/>
</dbReference>
<dbReference type="OrthoDB" id="511609at2759"/>
<dbReference type="AlphaFoldDB" id="E1Z4A1"/>
<protein>
    <submittedName>
        <fullName evidence="1">Expressed protein</fullName>
    </submittedName>
</protein>